<evidence type="ECO:0000313" key="11">
    <source>
        <dbReference type="EMBL" id="SDC31928.1"/>
    </source>
</evidence>
<dbReference type="PANTHER" id="PTHR30309:SF0">
    <property type="entry name" value="GLYCEROL-3-PHOSPHATE ACYLTRANSFERASE-RELATED"/>
    <property type="match status" value="1"/>
</dbReference>
<dbReference type="RefSeq" id="WP_091403029.1">
    <property type="nucleotide sequence ID" value="NZ_FMYV01000003.1"/>
</dbReference>
<evidence type="ECO:0000256" key="7">
    <source>
        <dbReference type="ARBA" id="ARBA00023136"/>
    </source>
</evidence>
<keyword evidence="12" id="KW-1185">Reference proteome</keyword>
<keyword evidence="3 11" id="KW-0808">Transferase</keyword>
<feature type="transmembrane region" description="Helical" evidence="10">
    <location>
        <begin position="108"/>
        <end position="133"/>
    </location>
</feature>
<accession>A0A1G6KM72</accession>
<protein>
    <submittedName>
        <fullName evidence="11">Acyl-phosphate glycerol-3-phosphate acyltransferase</fullName>
    </submittedName>
</protein>
<keyword evidence="2" id="KW-0444">Lipid biosynthesis</keyword>
<keyword evidence="9" id="KW-1208">Phospholipid metabolism</keyword>
<dbReference type="InterPro" id="IPR003811">
    <property type="entry name" value="G3P_acylTferase_PlsY"/>
</dbReference>
<evidence type="ECO:0000256" key="10">
    <source>
        <dbReference type="SAM" id="Phobius"/>
    </source>
</evidence>
<dbReference type="SMART" id="SM01207">
    <property type="entry name" value="G3P_acyltransf"/>
    <property type="match status" value="1"/>
</dbReference>
<dbReference type="GO" id="GO:0008654">
    <property type="term" value="P:phospholipid biosynthetic process"/>
    <property type="evidence" value="ECO:0007669"/>
    <property type="project" value="UniProtKB-KW"/>
</dbReference>
<sequence>MFLLIPISYLIGSFPFAEIYVYMTKGIKLSKTGTKNIGVANAFQTGGVKAGLLTVIVEVMKVLFPYYFVYTYGSSELILYTSFIAVLLGIMFPFTAKFKGGKGRTAGGLIMYLIAPIPTLILLVSWTIIILTTKKAMLSSVLPTFFIPILFFIFSDRISFYFSLIIFALYLLSAKKERNDFLHYEITKE</sequence>
<keyword evidence="5 10" id="KW-1133">Transmembrane helix</keyword>
<dbReference type="Pfam" id="PF02660">
    <property type="entry name" value="G3P_acyltransf"/>
    <property type="match status" value="1"/>
</dbReference>
<keyword evidence="8" id="KW-0594">Phospholipid biosynthesis</keyword>
<dbReference type="PANTHER" id="PTHR30309">
    <property type="entry name" value="INNER MEMBRANE PROTEIN YGIH"/>
    <property type="match status" value="1"/>
</dbReference>
<feature type="transmembrane region" description="Helical" evidence="10">
    <location>
        <begin position="145"/>
        <end position="172"/>
    </location>
</feature>
<evidence type="ECO:0000256" key="5">
    <source>
        <dbReference type="ARBA" id="ARBA00022989"/>
    </source>
</evidence>
<evidence type="ECO:0000256" key="4">
    <source>
        <dbReference type="ARBA" id="ARBA00022692"/>
    </source>
</evidence>
<dbReference type="GO" id="GO:0043772">
    <property type="term" value="F:acyl-phosphate glycerol-3-phosphate acyltransferase activity"/>
    <property type="evidence" value="ECO:0007669"/>
    <property type="project" value="InterPro"/>
</dbReference>
<dbReference type="Proteomes" id="UP000199322">
    <property type="component" value="Unassembled WGS sequence"/>
</dbReference>
<keyword evidence="6" id="KW-0443">Lipid metabolism</keyword>
<name>A0A1G6KM72_9BACT</name>
<dbReference type="GO" id="GO:0005886">
    <property type="term" value="C:plasma membrane"/>
    <property type="evidence" value="ECO:0007669"/>
    <property type="project" value="InterPro"/>
</dbReference>
<feature type="transmembrane region" description="Helical" evidence="10">
    <location>
        <begin position="36"/>
        <end position="57"/>
    </location>
</feature>
<dbReference type="STRING" id="28234.SAMN04488588_0806"/>
<evidence type="ECO:0000256" key="1">
    <source>
        <dbReference type="ARBA" id="ARBA00022475"/>
    </source>
</evidence>
<evidence type="ECO:0000256" key="2">
    <source>
        <dbReference type="ARBA" id="ARBA00022516"/>
    </source>
</evidence>
<keyword evidence="1" id="KW-1003">Cell membrane</keyword>
<evidence type="ECO:0000256" key="3">
    <source>
        <dbReference type="ARBA" id="ARBA00022679"/>
    </source>
</evidence>
<gene>
    <name evidence="11" type="ORF">SAMN04488588_0806</name>
</gene>
<evidence type="ECO:0000256" key="8">
    <source>
        <dbReference type="ARBA" id="ARBA00023209"/>
    </source>
</evidence>
<evidence type="ECO:0000313" key="12">
    <source>
        <dbReference type="Proteomes" id="UP000199322"/>
    </source>
</evidence>
<organism evidence="11 12">
    <name type="scientific">Geotoga petraea</name>
    <dbReference type="NCBI Taxonomy" id="28234"/>
    <lineage>
        <taxon>Bacteria</taxon>
        <taxon>Thermotogati</taxon>
        <taxon>Thermotogota</taxon>
        <taxon>Thermotogae</taxon>
        <taxon>Petrotogales</taxon>
        <taxon>Petrotogaceae</taxon>
        <taxon>Geotoga</taxon>
    </lineage>
</organism>
<keyword evidence="7 10" id="KW-0472">Membrane</keyword>
<keyword evidence="11" id="KW-0012">Acyltransferase</keyword>
<reference evidence="11 12" key="1">
    <citation type="submission" date="2016-10" db="EMBL/GenBank/DDBJ databases">
        <authorList>
            <person name="de Groot N.N."/>
        </authorList>
    </citation>
    <scope>NUCLEOTIDE SEQUENCE [LARGE SCALE GENOMIC DNA]</scope>
    <source>
        <strain evidence="11 12">WG14</strain>
    </source>
</reference>
<evidence type="ECO:0000256" key="6">
    <source>
        <dbReference type="ARBA" id="ARBA00023098"/>
    </source>
</evidence>
<evidence type="ECO:0000256" key="9">
    <source>
        <dbReference type="ARBA" id="ARBA00023264"/>
    </source>
</evidence>
<feature type="transmembrane region" description="Helical" evidence="10">
    <location>
        <begin position="6"/>
        <end position="24"/>
    </location>
</feature>
<dbReference type="EMBL" id="FMYV01000003">
    <property type="protein sequence ID" value="SDC31928.1"/>
    <property type="molecule type" value="Genomic_DNA"/>
</dbReference>
<proteinExistence type="predicted"/>
<feature type="transmembrane region" description="Helical" evidence="10">
    <location>
        <begin position="77"/>
        <end position="96"/>
    </location>
</feature>
<keyword evidence="4 10" id="KW-0812">Transmembrane</keyword>
<dbReference type="AlphaFoldDB" id="A0A1G6KM72"/>